<sequence>MATVRNAFSLLGGAEAELAGVPAISKAKKSRKKKGAAVTPGTTPIAESVPSQPLQPQTVNDAGPALEASAVAAVAGEFSPLALQWTDQVHGDTLYVDGNQLVDFKKVLLQSRALELLVEGCVSRGATAADAPALAQLLAAVAHAAVPQAFTDAVAQAVASLGEVCATDWAPPTPAAKRSALPALWLVCRGVPKPPPTKAVEPPAAALKRLGGELSRQEGRLAGTSQPKELIKAYGTVLDLLCSHLDVLHSAGGTAAASVAPEVAAALKPIDELRASLASRLQEVQAPKPQLSVAEQLAAAEAVQKKNDAALVTCLSDIEFRIVSLEAELALLKREAGDLRARRAAAQQHHEHRLQAIRSGRPESGASPAEIAAAVSGGLASLHGLSAALLGGEEGAGRGEPAAAAAAAAKSAAALGQQVMEAEVPIKLLGAMQQVVELSLLQLHELGSKARFFQERLAKAIKQGEQAAKLGLGDAKTFKQQRSTAETNVKEVMVAAGAAAAAARAAVSSYCQRLPAMQRLPSFVPPPPEYLAALEAKAAEAEAVLASIRSGSYVPAPAPAPAAAAAAAVPEPAAGKEAGGEAGTLEARLAALEAENEQKDAQIAAMVSSSTLEVPSPLAGRTSMPPSMLSVPSSNKPIGPAAPPAPAAAPAASAAAAAAALSSAEAATEPASPAGPSTAAAPAQAFTFSQALLQQPQANGRKPAPRPPRPV</sequence>
<dbReference type="EMBL" id="SIDB01000014">
    <property type="protein sequence ID" value="KAI3423858.1"/>
    <property type="molecule type" value="Genomic_DNA"/>
</dbReference>
<feature type="coiled-coil region" evidence="1">
    <location>
        <begin position="582"/>
        <end position="609"/>
    </location>
</feature>
<reference evidence="3" key="2">
    <citation type="submission" date="2020-11" db="EMBL/GenBank/DDBJ databases">
        <authorList>
            <person name="Cecchin M."/>
            <person name="Marcolungo L."/>
            <person name="Rossato M."/>
            <person name="Girolomoni L."/>
            <person name="Cosentino E."/>
            <person name="Cuine S."/>
            <person name="Li-Beisson Y."/>
            <person name="Delledonne M."/>
            <person name="Ballottari M."/>
        </authorList>
    </citation>
    <scope>NUCLEOTIDE SEQUENCE</scope>
    <source>
        <strain evidence="3">211/11P</strain>
        <tissue evidence="3">Whole cell</tissue>
    </source>
</reference>
<dbReference type="OrthoDB" id="515532at2759"/>
<protein>
    <submittedName>
        <fullName evidence="3">Uncharacterized protein</fullName>
    </submittedName>
</protein>
<feature type="region of interest" description="Disordered" evidence="2">
    <location>
        <begin position="345"/>
        <end position="368"/>
    </location>
</feature>
<evidence type="ECO:0000256" key="1">
    <source>
        <dbReference type="SAM" id="Coils"/>
    </source>
</evidence>
<gene>
    <name evidence="3" type="ORF">D9Q98_009692</name>
</gene>
<dbReference type="Proteomes" id="UP001055712">
    <property type="component" value="Unassembled WGS sequence"/>
</dbReference>
<feature type="compositionally biased region" description="Polar residues" evidence="2">
    <location>
        <begin position="686"/>
        <end position="698"/>
    </location>
</feature>
<evidence type="ECO:0000313" key="4">
    <source>
        <dbReference type="Proteomes" id="UP001055712"/>
    </source>
</evidence>
<accession>A0A9D4TEV6</accession>
<organism evidence="3 4">
    <name type="scientific">Chlorella vulgaris</name>
    <name type="common">Green alga</name>
    <dbReference type="NCBI Taxonomy" id="3077"/>
    <lineage>
        <taxon>Eukaryota</taxon>
        <taxon>Viridiplantae</taxon>
        <taxon>Chlorophyta</taxon>
        <taxon>core chlorophytes</taxon>
        <taxon>Trebouxiophyceae</taxon>
        <taxon>Chlorellales</taxon>
        <taxon>Chlorellaceae</taxon>
        <taxon>Chlorella clade</taxon>
        <taxon>Chlorella</taxon>
    </lineage>
</organism>
<feature type="compositionally biased region" description="Low complexity" evidence="2">
    <location>
        <begin position="648"/>
        <end position="683"/>
    </location>
</feature>
<keyword evidence="1" id="KW-0175">Coiled coil</keyword>
<name>A0A9D4TEV6_CHLVU</name>
<feature type="region of interest" description="Disordered" evidence="2">
    <location>
        <begin position="30"/>
        <end position="60"/>
    </location>
</feature>
<keyword evidence="4" id="KW-1185">Reference proteome</keyword>
<feature type="compositionally biased region" description="Polar residues" evidence="2">
    <location>
        <begin position="49"/>
        <end position="60"/>
    </location>
</feature>
<evidence type="ECO:0000256" key="2">
    <source>
        <dbReference type="SAM" id="MobiDB-lite"/>
    </source>
</evidence>
<proteinExistence type="predicted"/>
<reference evidence="3" key="1">
    <citation type="journal article" date="2019" name="Plant J.">
        <title>Chlorella vulgaris genome assembly and annotation reveals the molecular basis for metabolic acclimation to high light conditions.</title>
        <authorList>
            <person name="Cecchin M."/>
            <person name="Marcolungo L."/>
            <person name="Rossato M."/>
            <person name="Girolomoni L."/>
            <person name="Cosentino E."/>
            <person name="Cuine S."/>
            <person name="Li-Beisson Y."/>
            <person name="Delledonne M."/>
            <person name="Ballottari M."/>
        </authorList>
    </citation>
    <scope>NUCLEOTIDE SEQUENCE</scope>
    <source>
        <strain evidence="3">211/11P</strain>
    </source>
</reference>
<comment type="caution">
    <text evidence="3">The sequence shown here is derived from an EMBL/GenBank/DDBJ whole genome shotgun (WGS) entry which is preliminary data.</text>
</comment>
<dbReference type="AlphaFoldDB" id="A0A9D4TEV6"/>
<evidence type="ECO:0000313" key="3">
    <source>
        <dbReference type="EMBL" id="KAI3423858.1"/>
    </source>
</evidence>
<feature type="compositionally biased region" description="Low complexity" evidence="2">
    <location>
        <begin position="623"/>
        <end position="634"/>
    </location>
</feature>
<feature type="region of interest" description="Disordered" evidence="2">
    <location>
        <begin position="611"/>
        <end position="711"/>
    </location>
</feature>